<comment type="caution">
    <text evidence="1">The sequence shown here is derived from an EMBL/GenBank/DDBJ whole genome shotgun (WGS) entry which is preliminary data.</text>
</comment>
<evidence type="ECO:0000313" key="1">
    <source>
        <dbReference type="EMBL" id="ERI76915.1"/>
    </source>
</evidence>
<evidence type="ECO:0000313" key="2">
    <source>
        <dbReference type="Proteomes" id="UP000016491"/>
    </source>
</evidence>
<protein>
    <submittedName>
        <fullName evidence="1">Uncharacterized protein</fullName>
    </submittedName>
</protein>
<dbReference type="EMBL" id="AWSU01000179">
    <property type="protein sequence ID" value="ERI76915.1"/>
    <property type="molecule type" value="Genomic_DNA"/>
</dbReference>
<gene>
    <name evidence="1" type="ORF">CLOSYM_02331</name>
</gene>
<organism evidence="1 2">
    <name type="scientific">[Clostridium] symbiosum ATCC 14940</name>
    <dbReference type="NCBI Taxonomy" id="411472"/>
    <lineage>
        <taxon>Bacteria</taxon>
        <taxon>Bacillati</taxon>
        <taxon>Bacillota</taxon>
        <taxon>Clostridia</taxon>
        <taxon>Lachnospirales</taxon>
        <taxon>Lachnospiraceae</taxon>
        <taxon>Otoolea</taxon>
    </lineage>
</organism>
<sequence>MNRARQRSDIPGRNQFCAPARSGLFNRVYFLFDDNLHTPRTSHRLQ</sequence>
<name>A0ABC9TXQ2_CLOSY</name>
<proteinExistence type="predicted"/>
<dbReference type="AlphaFoldDB" id="A0ABC9TXQ2"/>
<reference evidence="1 2" key="1">
    <citation type="submission" date="2013-07" db="EMBL/GenBank/DDBJ databases">
        <authorList>
            <person name="Weinstock G."/>
            <person name="Sodergren E."/>
            <person name="Wylie T."/>
            <person name="Fulton L."/>
            <person name="Fulton R."/>
            <person name="Fronick C."/>
            <person name="O'Laughlin M."/>
            <person name="Godfrey J."/>
            <person name="Miner T."/>
            <person name="Herter B."/>
            <person name="Appelbaum E."/>
            <person name="Cordes M."/>
            <person name="Lek S."/>
            <person name="Wollam A."/>
            <person name="Pepin K.H."/>
            <person name="Palsikar V.B."/>
            <person name="Mitreva M."/>
            <person name="Wilson R.K."/>
        </authorList>
    </citation>
    <scope>NUCLEOTIDE SEQUENCE [LARGE SCALE GENOMIC DNA]</scope>
    <source>
        <strain evidence="1 2">ATCC 14940</strain>
    </source>
</reference>
<dbReference type="Proteomes" id="UP000016491">
    <property type="component" value="Unassembled WGS sequence"/>
</dbReference>
<accession>A0ABC9TXQ2</accession>